<reference evidence="8" key="1">
    <citation type="submission" date="2016-10" db="EMBL/GenBank/DDBJ databases">
        <authorList>
            <person name="Varghese N."/>
            <person name="Submissions S."/>
        </authorList>
    </citation>
    <scope>NUCLEOTIDE SEQUENCE [LARGE SCALE GENOMIC DNA]</scope>
    <source>
        <strain evidence="8">CGMCC 1.10825</strain>
    </source>
</reference>
<dbReference type="GO" id="GO:0003959">
    <property type="term" value="F:NADPH dehydrogenase activity"/>
    <property type="evidence" value="ECO:0007669"/>
    <property type="project" value="InterPro"/>
</dbReference>
<accession>A0A1H6LFT3</accession>
<dbReference type="GO" id="GO:0050661">
    <property type="term" value="F:NADP binding"/>
    <property type="evidence" value="ECO:0007669"/>
    <property type="project" value="InterPro"/>
</dbReference>
<dbReference type="STRING" id="1159016.SAMN02927937_01878"/>
<dbReference type="OrthoDB" id="9772736at2"/>
<comment type="cofactor">
    <cofactor evidence="1">
        <name>FMN</name>
        <dbReference type="ChEBI" id="CHEBI:58210"/>
    </cofactor>
</comment>
<keyword evidence="4" id="KW-0521">NADP</keyword>
<gene>
    <name evidence="7" type="ORF">SAMN02927937_01878</name>
</gene>
<proteinExistence type="predicted"/>
<evidence type="ECO:0000256" key="5">
    <source>
        <dbReference type="ARBA" id="ARBA00023002"/>
    </source>
</evidence>
<dbReference type="PANTHER" id="PTHR43303">
    <property type="entry name" value="NADPH DEHYDROGENASE C23G7.10C-RELATED"/>
    <property type="match status" value="1"/>
</dbReference>
<dbReference type="AlphaFoldDB" id="A0A1H6LFT3"/>
<dbReference type="SUPFAM" id="SSF51395">
    <property type="entry name" value="FMN-linked oxidoreductases"/>
    <property type="match status" value="1"/>
</dbReference>
<dbReference type="RefSeq" id="WP_091099544.1">
    <property type="nucleotide sequence ID" value="NZ_FNXE01000025.1"/>
</dbReference>
<keyword evidence="3" id="KW-0288">FMN</keyword>
<evidence type="ECO:0000313" key="8">
    <source>
        <dbReference type="Proteomes" id="UP000199634"/>
    </source>
</evidence>
<dbReference type="InterPro" id="IPR044152">
    <property type="entry name" value="YqjM-like"/>
</dbReference>
<keyword evidence="5" id="KW-0560">Oxidoreductase</keyword>
<evidence type="ECO:0000256" key="3">
    <source>
        <dbReference type="ARBA" id="ARBA00022643"/>
    </source>
</evidence>
<feature type="domain" description="NADH:flavin oxidoreductase/NADH oxidase N-terminal" evidence="6">
    <location>
        <begin position="4"/>
        <end position="340"/>
    </location>
</feature>
<evidence type="ECO:0000256" key="2">
    <source>
        <dbReference type="ARBA" id="ARBA00022630"/>
    </source>
</evidence>
<keyword evidence="2" id="KW-0285">Flavoprotein</keyword>
<evidence type="ECO:0000256" key="1">
    <source>
        <dbReference type="ARBA" id="ARBA00001917"/>
    </source>
</evidence>
<evidence type="ECO:0000259" key="6">
    <source>
        <dbReference type="Pfam" id="PF00724"/>
    </source>
</evidence>
<dbReference type="PANTHER" id="PTHR43303:SF4">
    <property type="entry name" value="NADPH DEHYDROGENASE C23G7.10C-RELATED"/>
    <property type="match status" value="1"/>
</dbReference>
<keyword evidence="8" id="KW-1185">Reference proteome</keyword>
<dbReference type="InterPro" id="IPR001155">
    <property type="entry name" value="OxRdtase_FMN_N"/>
</dbReference>
<dbReference type="GO" id="GO:0010181">
    <property type="term" value="F:FMN binding"/>
    <property type="evidence" value="ECO:0007669"/>
    <property type="project" value="InterPro"/>
</dbReference>
<evidence type="ECO:0000313" key="7">
    <source>
        <dbReference type="EMBL" id="SEH87243.1"/>
    </source>
</evidence>
<dbReference type="CDD" id="cd02932">
    <property type="entry name" value="OYE_YqiM_FMN"/>
    <property type="match status" value="1"/>
</dbReference>
<dbReference type="EMBL" id="FNXE01000025">
    <property type="protein sequence ID" value="SEH87243.1"/>
    <property type="molecule type" value="Genomic_DNA"/>
</dbReference>
<dbReference type="Proteomes" id="UP000199634">
    <property type="component" value="Unassembled WGS sequence"/>
</dbReference>
<dbReference type="Pfam" id="PF00724">
    <property type="entry name" value="Oxidored_FMN"/>
    <property type="match status" value="1"/>
</dbReference>
<protein>
    <submittedName>
        <fullName evidence="7">2,4-dienoyl-CoA reductase</fullName>
    </submittedName>
</protein>
<evidence type="ECO:0000256" key="4">
    <source>
        <dbReference type="ARBA" id="ARBA00022857"/>
    </source>
</evidence>
<name>A0A1H6LFT3_9FLAO</name>
<dbReference type="InterPro" id="IPR013785">
    <property type="entry name" value="Aldolase_TIM"/>
</dbReference>
<dbReference type="Gene3D" id="3.20.20.70">
    <property type="entry name" value="Aldolase class I"/>
    <property type="match status" value="1"/>
</dbReference>
<organism evidence="7 8">
    <name type="scientific">Paenimyroides marinum</name>
    <dbReference type="NCBI Taxonomy" id="1159016"/>
    <lineage>
        <taxon>Bacteria</taxon>
        <taxon>Pseudomonadati</taxon>
        <taxon>Bacteroidota</taxon>
        <taxon>Flavobacteriia</taxon>
        <taxon>Flavobacteriales</taxon>
        <taxon>Flavobacteriaceae</taxon>
        <taxon>Paenimyroides</taxon>
    </lineage>
</organism>
<sequence length="356" mass="39855">MSLLFQSLQLKNHTLQNRIVVSPMCQYSAEDGFANNWHLVHLGQFATGKAGLIMQEATAVVPEGRITYGDLGIWKDEHVPFLKNIVDFVHSQGSLMGIQLAHAGRKASTNKPWINRNQFLPNDVNGWQTVGVSPLPFRETDHPPVALSKDAIKQIIQDFKTAAQRAVNAGYDIIELHAAHGYLIHQFFSPLINNRTDEYGGSFENRIRFLIEIIEEVSKVLTTQSLWVRISATDWAEGGWTCYESVKLTQILKNINIEVIDVSTGGAVAHQQIPESENYQVPFANRIKTETGMITGAVGLINNAQQAETILQNKEADFISVARGFLQNPHLVYEFASQLNIAIDWAPQYERGKESF</sequence>